<dbReference type="Gene3D" id="3.10.450.50">
    <property type="match status" value="1"/>
</dbReference>
<name>A0AAW8CHS2_9PAST</name>
<protein>
    <recommendedName>
        <fullName evidence="3">Nuclear transport factor 2 family protein</fullName>
    </recommendedName>
</protein>
<dbReference type="InterPro" id="IPR032710">
    <property type="entry name" value="NTF2-like_dom_sf"/>
</dbReference>
<comment type="caution">
    <text evidence="1">The sequence shown here is derived from an EMBL/GenBank/DDBJ whole genome shotgun (WGS) entry which is preliminary data.</text>
</comment>
<reference evidence="1" key="1">
    <citation type="journal article" date="2023" name="Front. Microbiol.">
        <title>Phylogeography and host specificity of Pasteurellaceae pathogenic to sea-farmed fish in the north-east Atlantic.</title>
        <authorList>
            <person name="Gulla S."/>
            <person name="Colquhoun D.J."/>
            <person name="Olsen A.B."/>
            <person name="Spilsberg B."/>
            <person name="Lagesen K."/>
            <person name="Aakesson C.P."/>
            <person name="Strom S."/>
            <person name="Manji F."/>
            <person name="Birkbeck T.H."/>
            <person name="Nilsen H.K."/>
        </authorList>
    </citation>
    <scope>NUCLEOTIDE SEQUENCE</scope>
    <source>
        <strain evidence="1">VIB1234</strain>
    </source>
</reference>
<sequence>MKNIAEKIHKEWHEFAKTRQTLKLIELYANDAILESPLVPIIMNKTNGILKGKDEILEFLIEGAKRRPNELVKWYRTDNYLIKNNILIWEYPRQTPNNQQVDIIELIEIKNEKIQHHRIYWGWFGTQMLINSKK</sequence>
<dbReference type="RefSeq" id="WP_211599379.1">
    <property type="nucleotide sequence ID" value="NZ_JAGRQI010000032.1"/>
</dbReference>
<dbReference type="AlphaFoldDB" id="A0AAW8CHS2"/>
<gene>
    <name evidence="1" type="ORF">QJU78_10385</name>
</gene>
<dbReference type="Proteomes" id="UP001230466">
    <property type="component" value="Unassembled WGS sequence"/>
</dbReference>
<organism evidence="1 2">
    <name type="scientific">Pasteurella atlantica</name>
    <dbReference type="NCBI Taxonomy" id="2827233"/>
    <lineage>
        <taxon>Bacteria</taxon>
        <taxon>Pseudomonadati</taxon>
        <taxon>Pseudomonadota</taxon>
        <taxon>Gammaproteobacteria</taxon>
        <taxon>Pasteurellales</taxon>
        <taxon>Pasteurellaceae</taxon>
        <taxon>Pasteurella</taxon>
    </lineage>
</organism>
<evidence type="ECO:0008006" key="3">
    <source>
        <dbReference type="Google" id="ProtNLM"/>
    </source>
</evidence>
<dbReference type="EMBL" id="JASAYJ010000032">
    <property type="protein sequence ID" value="MDP8188160.1"/>
    <property type="molecule type" value="Genomic_DNA"/>
</dbReference>
<evidence type="ECO:0000313" key="2">
    <source>
        <dbReference type="Proteomes" id="UP001230466"/>
    </source>
</evidence>
<evidence type="ECO:0000313" key="1">
    <source>
        <dbReference type="EMBL" id="MDP8188160.1"/>
    </source>
</evidence>
<proteinExistence type="predicted"/>
<accession>A0AAW8CHS2</accession>
<dbReference type="SUPFAM" id="SSF54427">
    <property type="entry name" value="NTF2-like"/>
    <property type="match status" value="1"/>
</dbReference>